<dbReference type="InterPro" id="IPR019179">
    <property type="entry name" value="CC149"/>
</dbReference>
<evidence type="ECO:0000256" key="2">
    <source>
        <dbReference type="ARBA" id="ARBA00023054"/>
    </source>
</evidence>
<organism evidence="5 6">
    <name type="scientific">Acipenser oxyrinchus oxyrinchus</name>
    <dbReference type="NCBI Taxonomy" id="40147"/>
    <lineage>
        <taxon>Eukaryota</taxon>
        <taxon>Metazoa</taxon>
        <taxon>Chordata</taxon>
        <taxon>Craniata</taxon>
        <taxon>Vertebrata</taxon>
        <taxon>Euteleostomi</taxon>
        <taxon>Actinopterygii</taxon>
        <taxon>Chondrostei</taxon>
        <taxon>Acipenseriformes</taxon>
        <taxon>Acipenseridae</taxon>
        <taxon>Acipenser</taxon>
    </lineage>
</organism>
<comment type="caution">
    <text evidence="5">The sequence shown here is derived from an EMBL/GenBank/DDBJ whole genome shotgun (WGS) entry which is preliminary data.</text>
</comment>
<name>A0AAD8LVG1_ACIOX</name>
<dbReference type="PANTHER" id="PTHR21682">
    <property type="entry name" value="COILED-COIL DOMAIN-CONTAINING PROTEIN 149"/>
    <property type="match status" value="1"/>
</dbReference>
<evidence type="ECO:0000313" key="5">
    <source>
        <dbReference type="EMBL" id="KAK1175559.1"/>
    </source>
</evidence>
<protein>
    <submittedName>
        <fullName evidence="5">Coiled-coil domain-containing protein 149-like isoform X1</fullName>
    </submittedName>
</protein>
<sequence>MSNFKRNESEWQGLVGEYLVCKRKLESKKEALLILSKELDTCQQERDQYKLMANQLRERHQSLKKKYRELIDGDASLPPEKRNQVNLAQLLRDSHERSKQLVEEIKDLKQRLGEALGDNKLLRMTIAKQRLGDDEAGARHFPAHEREDLVQQLEKSREQKEQLEHDLQASVDELQDVKAERSFYQDKANRLNLELNHVLGGHENRIIDVDALCMENRYLHERLKQVEEEVNLLKTNVVKYKNALERRKNSKTSSRSSSSALTGVLSAKQVQELLSDGSGCSLPATPQSISDLKSLATALLETIHEKNMLLQHQRQTNKILGNRVAELEKKLKTLEVSGLWSLPGLTYKVSLGLGSGRDTISLAEPALGMSQGPRSPLLQLMEPQPQLKLKVQHSEDDRIENSEPSAREQGTAEEDHPQNSQNSQAHPDGDMPFCLDSTGHNTSNVLPLRHSPTVEEIDRRGTEIVKMTEELGAAELECSDTENPTTVQCPVAAGAHLDKVLEHESALDSPADLLGSEGDHVTAGDLVEDRDAVTANIDVSSSEVANNTTAELNSQIHSPLPTKELCQNKLRETNENYFAESVA</sequence>
<dbReference type="AlphaFoldDB" id="A0AAD8LVG1"/>
<evidence type="ECO:0000256" key="4">
    <source>
        <dbReference type="SAM" id="MobiDB-lite"/>
    </source>
</evidence>
<evidence type="ECO:0000256" key="3">
    <source>
        <dbReference type="SAM" id="Coils"/>
    </source>
</evidence>
<dbReference type="PANTHER" id="PTHR21682:SF2">
    <property type="entry name" value="COILED-COIL DOMAIN-CONTAINING PROTEIN 149"/>
    <property type="match status" value="1"/>
</dbReference>
<feature type="compositionally biased region" description="Basic and acidic residues" evidence="4">
    <location>
        <begin position="392"/>
        <end position="401"/>
    </location>
</feature>
<dbReference type="Pfam" id="PF09789">
    <property type="entry name" value="CC149"/>
    <property type="match status" value="1"/>
</dbReference>
<proteinExistence type="inferred from homology"/>
<keyword evidence="2 3" id="KW-0175">Coiled coil</keyword>
<reference evidence="5" key="1">
    <citation type="submission" date="2022-02" db="EMBL/GenBank/DDBJ databases">
        <title>Atlantic sturgeon de novo genome assembly.</title>
        <authorList>
            <person name="Stock M."/>
            <person name="Klopp C."/>
            <person name="Guiguen Y."/>
            <person name="Cabau C."/>
            <person name="Parinello H."/>
            <person name="Santidrian Yebra-Pimentel E."/>
            <person name="Kuhl H."/>
            <person name="Dirks R.P."/>
            <person name="Guessner J."/>
            <person name="Wuertz S."/>
            <person name="Du K."/>
            <person name="Schartl M."/>
        </authorList>
    </citation>
    <scope>NUCLEOTIDE SEQUENCE</scope>
    <source>
        <strain evidence="5">STURGEONOMICS-FGT-2020</strain>
        <tissue evidence="5">Whole blood</tissue>
    </source>
</reference>
<dbReference type="Proteomes" id="UP001230051">
    <property type="component" value="Unassembled WGS sequence"/>
</dbReference>
<dbReference type="EMBL" id="JAGXEW010000001">
    <property type="protein sequence ID" value="KAK1175559.1"/>
    <property type="molecule type" value="Genomic_DNA"/>
</dbReference>
<accession>A0AAD8LVG1</accession>
<evidence type="ECO:0000313" key="6">
    <source>
        <dbReference type="Proteomes" id="UP001230051"/>
    </source>
</evidence>
<gene>
    <name evidence="5" type="primary">ccdc149</name>
    <name evidence="5" type="ORF">AOXY_G229</name>
</gene>
<feature type="region of interest" description="Disordered" evidence="4">
    <location>
        <begin position="390"/>
        <end position="460"/>
    </location>
</feature>
<evidence type="ECO:0000256" key="1">
    <source>
        <dbReference type="ARBA" id="ARBA00005872"/>
    </source>
</evidence>
<comment type="similarity">
    <text evidence="1">Belongs to the CCDC149 family.</text>
</comment>
<feature type="coiled-coil region" evidence="3">
    <location>
        <begin position="143"/>
        <end position="243"/>
    </location>
</feature>
<feature type="coiled-coil region" evidence="3">
    <location>
        <begin position="310"/>
        <end position="337"/>
    </location>
</feature>
<feature type="coiled-coil region" evidence="3">
    <location>
        <begin position="25"/>
        <end position="118"/>
    </location>
</feature>
<keyword evidence="6" id="KW-1185">Reference proteome</keyword>